<sequence>MFAFTLLAEVGIAESDVTGNDKGVRQLWRAAELSVELKKVAAGFALGRDQSHSRHASWRRKGAVIDPF</sequence>
<organism>
    <name type="scientific">Serpula lacrymans var. lacrymans (strain S7.9)</name>
    <name type="common">Dry rot fungus</name>
    <dbReference type="NCBI Taxonomy" id="578457"/>
    <lineage>
        <taxon>Eukaryota</taxon>
        <taxon>Fungi</taxon>
        <taxon>Dikarya</taxon>
        <taxon>Basidiomycota</taxon>
        <taxon>Agaricomycotina</taxon>
        <taxon>Agaricomycetes</taxon>
        <taxon>Agaricomycetidae</taxon>
        <taxon>Boletales</taxon>
        <taxon>Coniophorineae</taxon>
        <taxon>Serpulaceae</taxon>
        <taxon>Serpula</taxon>
    </lineage>
</organism>
<dbReference type="GeneID" id="18820315"/>
<dbReference type="AlphaFoldDB" id="F8P2Z6"/>
<protein>
    <submittedName>
        <fullName evidence="1">Uncharacterized protein</fullName>
    </submittedName>
</protein>
<dbReference type="Proteomes" id="UP000008064">
    <property type="component" value="Unassembled WGS sequence"/>
</dbReference>
<accession>F8P2Z6</accession>
<gene>
    <name evidence="1" type="ORF">SERLADRAFT_473485</name>
</gene>
<reference evidence="1" key="1">
    <citation type="submission" date="2011-04" db="EMBL/GenBank/DDBJ databases">
        <title>Evolution of plant cell wall degrading machinery underlies the functional diversity of forest fungi.</title>
        <authorList>
            <consortium name="US DOE Joint Genome Institute (JGI-PGF)"/>
            <person name="Eastwood D.C."/>
            <person name="Floudas D."/>
            <person name="Binder M."/>
            <person name="Majcherczyk A."/>
            <person name="Schneider P."/>
            <person name="Aerts A."/>
            <person name="Asiegbu F.O."/>
            <person name="Baker S.E."/>
            <person name="Barry K."/>
            <person name="Bendiksby M."/>
            <person name="Blumentritt M."/>
            <person name="Coutinho P.M."/>
            <person name="Cullen D."/>
            <person name="Cullen D."/>
            <person name="Gathman A."/>
            <person name="Goodell B."/>
            <person name="Henrissat B."/>
            <person name="Ihrmark K."/>
            <person name="Kauserud H."/>
            <person name="Kohler A."/>
            <person name="LaButti K."/>
            <person name="Lapidus A."/>
            <person name="Lavin J.L."/>
            <person name="Lee Y.-H."/>
            <person name="Lindquist E."/>
            <person name="Lilly W."/>
            <person name="Lucas S."/>
            <person name="Morin E."/>
            <person name="Murat C."/>
            <person name="Oguiza J.A."/>
            <person name="Park J."/>
            <person name="Pisabarro A.G."/>
            <person name="Riley R."/>
            <person name="Rosling A."/>
            <person name="Salamov A."/>
            <person name="Schmidt O."/>
            <person name="Schmutz J."/>
            <person name="Skrede I."/>
            <person name="Stenlid J."/>
            <person name="Wiebenga A."/>
            <person name="Xie X."/>
            <person name="Kues U."/>
            <person name="Hibbett D.S."/>
            <person name="Hoffmeister D."/>
            <person name="Hogberg N."/>
            <person name="Martin F."/>
            <person name="Grigoriev I.V."/>
            <person name="Watkinson S.C."/>
        </authorList>
    </citation>
    <scope>NUCLEOTIDE SEQUENCE</scope>
    <source>
        <strain evidence="1">S7.9</strain>
    </source>
</reference>
<dbReference type="RefSeq" id="XP_007321066.1">
    <property type="nucleotide sequence ID" value="XM_007321004.1"/>
</dbReference>
<dbReference type="HOGENOM" id="CLU_2795514_0_0_1"/>
<dbReference type="KEGG" id="sla:SERLADRAFT_473485"/>
<proteinExistence type="predicted"/>
<evidence type="ECO:0000313" key="1">
    <source>
        <dbReference type="EMBL" id="EGO22528.1"/>
    </source>
</evidence>
<dbReference type="EMBL" id="GL945437">
    <property type="protein sequence ID" value="EGO22528.1"/>
    <property type="molecule type" value="Genomic_DNA"/>
</dbReference>
<name>F8P2Z6_SERL9</name>